<dbReference type="Pfam" id="PF00622">
    <property type="entry name" value="SPRY"/>
    <property type="match status" value="1"/>
</dbReference>
<feature type="domain" description="RING-type" evidence="5">
    <location>
        <begin position="16"/>
        <end position="61"/>
    </location>
</feature>
<dbReference type="SMART" id="SM00449">
    <property type="entry name" value="SPRY"/>
    <property type="match status" value="1"/>
</dbReference>
<dbReference type="SUPFAM" id="SSF49899">
    <property type="entry name" value="Concanavalin A-like lectins/glucanases"/>
    <property type="match status" value="1"/>
</dbReference>
<evidence type="ECO:0000256" key="3">
    <source>
        <dbReference type="ARBA" id="ARBA00022833"/>
    </source>
</evidence>
<keyword evidence="9" id="KW-1185">Reference proteome</keyword>
<keyword evidence="3" id="KW-0862">Zinc</keyword>
<name>A0A452HZP8_9SAUR</name>
<dbReference type="SUPFAM" id="SSF57850">
    <property type="entry name" value="RING/U-box"/>
    <property type="match status" value="1"/>
</dbReference>
<dbReference type="FunFam" id="2.60.120.920:FF:000004">
    <property type="entry name" value="Butyrophilin subfamily 1 member A1"/>
    <property type="match status" value="1"/>
</dbReference>
<dbReference type="InterPro" id="IPR050143">
    <property type="entry name" value="TRIM/RBCC"/>
</dbReference>
<feature type="domain" description="B30.2/SPRY" evidence="7">
    <location>
        <begin position="213"/>
        <end position="410"/>
    </location>
</feature>
<evidence type="ECO:0000259" key="5">
    <source>
        <dbReference type="PROSITE" id="PS50089"/>
    </source>
</evidence>
<dbReference type="InterPro" id="IPR003877">
    <property type="entry name" value="SPRY_dom"/>
</dbReference>
<dbReference type="Pfam" id="PF15227">
    <property type="entry name" value="zf-C3HC4_4"/>
    <property type="match status" value="1"/>
</dbReference>
<organism evidence="8 9">
    <name type="scientific">Gopherus agassizii</name>
    <name type="common">Agassiz's desert tortoise</name>
    <dbReference type="NCBI Taxonomy" id="38772"/>
    <lineage>
        <taxon>Eukaryota</taxon>
        <taxon>Metazoa</taxon>
        <taxon>Chordata</taxon>
        <taxon>Craniata</taxon>
        <taxon>Vertebrata</taxon>
        <taxon>Euteleostomi</taxon>
        <taxon>Archelosauria</taxon>
        <taxon>Testudinata</taxon>
        <taxon>Testudines</taxon>
        <taxon>Cryptodira</taxon>
        <taxon>Durocryptodira</taxon>
        <taxon>Testudinoidea</taxon>
        <taxon>Testudinidae</taxon>
        <taxon>Gopherus</taxon>
    </lineage>
</organism>
<dbReference type="PRINTS" id="PR01407">
    <property type="entry name" value="BUTYPHLNCDUF"/>
</dbReference>
<feature type="domain" description="B box-type" evidence="6">
    <location>
        <begin position="93"/>
        <end position="134"/>
    </location>
</feature>
<dbReference type="Pfam" id="PF00643">
    <property type="entry name" value="zf-B_box"/>
    <property type="match status" value="1"/>
</dbReference>
<dbReference type="PANTHER" id="PTHR24103">
    <property type="entry name" value="E3 UBIQUITIN-PROTEIN LIGASE TRIM"/>
    <property type="match status" value="1"/>
</dbReference>
<evidence type="ECO:0000256" key="4">
    <source>
        <dbReference type="PROSITE-ProRule" id="PRU00024"/>
    </source>
</evidence>
<reference evidence="9" key="1">
    <citation type="journal article" date="2017" name="PLoS ONE">
        <title>The Agassiz's desert tortoise genome provides a resource for the conservation of a threatened species.</title>
        <authorList>
            <person name="Tollis M."/>
            <person name="DeNardo D.F."/>
            <person name="Cornelius J.A."/>
            <person name="Dolby G.A."/>
            <person name="Edwards T."/>
            <person name="Henen B.T."/>
            <person name="Karl A.E."/>
            <person name="Murphy R.W."/>
            <person name="Kusumi K."/>
        </authorList>
    </citation>
    <scope>NUCLEOTIDE SEQUENCE [LARGE SCALE GENOMIC DNA]</scope>
</reference>
<dbReference type="Gene3D" id="3.30.40.10">
    <property type="entry name" value="Zinc/RING finger domain, C3HC4 (zinc finger)"/>
    <property type="match status" value="1"/>
</dbReference>
<reference evidence="8" key="2">
    <citation type="submission" date="2025-08" db="UniProtKB">
        <authorList>
            <consortium name="Ensembl"/>
        </authorList>
    </citation>
    <scope>IDENTIFICATION</scope>
</reference>
<protein>
    <submittedName>
        <fullName evidence="8">Uncharacterized protein</fullName>
    </submittedName>
</protein>
<keyword evidence="2 4" id="KW-0863">Zinc-finger</keyword>
<dbReference type="InterPro" id="IPR013320">
    <property type="entry name" value="ConA-like_dom_sf"/>
</dbReference>
<dbReference type="Gene3D" id="3.30.160.60">
    <property type="entry name" value="Classic Zinc Finger"/>
    <property type="match status" value="1"/>
</dbReference>
<dbReference type="InterPro" id="IPR006574">
    <property type="entry name" value="PRY"/>
</dbReference>
<evidence type="ECO:0000259" key="6">
    <source>
        <dbReference type="PROSITE" id="PS50119"/>
    </source>
</evidence>
<reference evidence="8" key="3">
    <citation type="submission" date="2025-09" db="UniProtKB">
        <authorList>
            <consortium name="Ensembl"/>
        </authorList>
    </citation>
    <scope>IDENTIFICATION</scope>
</reference>
<dbReference type="PROSITE" id="PS00518">
    <property type="entry name" value="ZF_RING_1"/>
    <property type="match status" value="1"/>
</dbReference>
<keyword evidence="1" id="KW-0479">Metal-binding</keyword>
<evidence type="ECO:0000313" key="8">
    <source>
        <dbReference type="Ensembl" id="ENSGAGP00000020663.1"/>
    </source>
</evidence>
<evidence type="ECO:0000256" key="2">
    <source>
        <dbReference type="ARBA" id="ARBA00022771"/>
    </source>
</evidence>
<dbReference type="Proteomes" id="UP000291020">
    <property type="component" value="Unassembled WGS sequence"/>
</dbReference>
<dbReference type="Ensembl" id="ENSGAGT00000023538.1">
    <property type="protein sequence ID" value="ENSGAGP00000020663.1"/>
    <property type="gene ID" value="ENSGAGG00000015220.1"/>
</dbReference>
<dbReference type="SMART" id="SM00336">
    <property type="entry name" value="BBOX"/>
    <property type="match status" value="1"/>
</dbReference>
<dbReference type="PROSITE" id="PS50188">
    <property type="entry name" value="B302_SPRY"/>
    <property type="match status" value="1"/>
</dbReference>
<dbReference type="SMART" id="SM00184">
    <property type="entry name" value="RING"/>
    <property type="match status" value="1"/>
</dbReference>
<dbReference type="InterPro" id="IPR000315">
    <property type="entry name" value="Znf_B-box"/>
</dbReference>
<evidence type="ECO:0000256" key="1">
    <source>
        <dbReference type="ARBA" id="ARBA00022723"/>
    </source>
</evidence>
<dbReference type="PROSITE" id="PS50089">
    <property type="entry name" value="ZF_RING_2"/>
    <property type="match status" value="1"/>
</dbReference>
<dbReference type="InterPro" id="IPR001841">
    <property type="entry name" value="Znf_RING"/>
</dbReference>
<dbReference type="Gene3D" id="2.60.120.920">
    <property type="match status" value="1"/>
</dbReference>
<sequence>MASRTSAGRVQDEAVCPICLEYLTEPVTLDCGHNFCLACITKHSETCTEGDYDPLCCPSCRAQIRRQNFQLNWQLANRVEQVKHLHVEAEREQKVNLCARHKEELKLFCEDDREAICVICRESKEHRAHTVVPTEDSAQEDKVGNKQASAVKKGNRMLGIMKKEKDKTENIILPLYKSMVHPHCEYCMQMWLPHLKKVILELEKVQKRARKIIRVMEQLPYEERLIRLGIFMNVTLDPDTAHPRLVLSEDQKSVRWGFTRQNLPNNLERFDNDPFVLGCEGFTSGRHCWEVEVGEARSWVLGVARESVSRKGRISVSPEQGFWALRRSGAGWLVAYTSPEGTHLPFADKPRRIRVSLDYEQGQVTFFDVDNEALIFTFPPASFSGDKIRPFFSGAKLPCTSSDCPKPMVSTICVGGRGICRRQ</sequence>
<dbReference type="GO" id="GO:0008270">
    <property type="term" value="F:zinc ion binding"/>
    <property type="evidence" value="ECO:0007669"/>
    <property type="project" value="UniProtKB-KW"/>
</dbReference>
<dbReference type="CDD" id="cd19762">
    <property type="entry name" value="Bbox2_TRIM7-like"/>
    <property type="match status" value="1"/>
</dbReference>
<dbReference type="AlphaFoldDB" id="A0A452HZP8"/>
<dbReference type="SMART" id="SM00589">
    <property type="entry name" value="PRY"/>
    <property type="match status" value="1"/>
</dbReference>
<proteinExistence type="predicted"/>
<dbReference type="Pfam" id="PF13765">
    <property type="entry name" value="PRY"/>
    <property type="match status" value="1"/>
</dbReference>
<accession>A0A452HZP8</accession>
<dbReference type="InterPro" id="IPR013083">
    <property type="entry name" value="Znf_RING/FYVE/PHD"/>
</dbReference>
<dbReference type="SUPFAM" id="SSF57845">
    <property type="entry name" value="B-box zinc-binding domain"/>
    <property type="match status" value="1"/>
</dbReference>
<dbReference type="PROSITE" id="PS50119">
    <property type="entry name" value="ZF_BBOX"/>
    <property type="match status" value="1"/>
</dbReference>
<evidence type="ECO:0000259" key="7">
    <source>
        <dbReference type="PROSITE" id="PS50188"/>
    </source>
</evidence>
<dbReference type="InterPro" id="IPR017907">
    <property type="entry name" value="Znf_RING_CS"/>
</dbReference>
<dbReference type="CDD" id="cd12888">
    <property type="entry name" value="SPRY_PRY_TRIM7_like"/>
    <property type="match status" value="1"/>
</dbReference>
<dbReference type="InterPro" id="IPR001870">
    <property type="entry name" value="B30.2/SPRY"/>
</dbReference>
<evidence type="ECO:0000313" key="9">
    <source>
        <dbReference type="Proteomes" id="UP000291020"/>
    </source>
</evidence>
<dbReference type="InterPro" id="IPR043136">
    <property type="entry name" value="B30.2/SPRY_sf"/>
</dbReference>
<dbReference type="InterPro" id="IPR003879">
    <property type="entry name" value="Butyrophylin_SPRY"/>
</dbReference>